<keyword evidence="5 10" id="KW-1133">Transmembrane helix</keyword>
<dbReference type="Pfam" id="PF07884">
    <property type="entry name" value="VKOR"/>
    <property type="match status" value="1"/>
</dbReference>
<evidence type="ECO:0000256" key="2">
    <source>
        <dbReference type="ARBA" id="ARBA00006214"/>
    </source>
</evidence>
<feature type="transmembrane region" description="Helical" evidence="10">
    <location>
        <begin position="108"/>
        <end position="133"/>
    </location>
</feature>
<dbReference type="PANTHER" id="PTHR34573:SF1">
    <property type="entry name" value="VITAMIN K EPOXIDE REDUCTASE DOMAIN-CONTAINING PROTEIN"/>
    <property type="match status" value="1"/>
</dbReference>
<evidence type="ECO:0000313" key="13">
    <source>
        <dbReference type="Proteomes" id="UP000177690"/>
    </source>
</evidence>
<evidence type="ECO:0000256" key="8">
    <source>
        <dbReference type="ARBA" id="ARBA00023157"/>
    </source>
</evidence>
<keyword evidence="6" id="KW-0560">Oxidoreductase</keyword>
<proteinExistence type="inferred from homology"/>
<name>A0A1G1ZSS1_9BACT</name>
<dbReference type="EMBL" id="MHJL01000021">
    <property type="protein sequence ID" value="OGY67525.1"/>
    <property type="molecule type" value="Genomic_DNA"/>
</dbReference>
<dbReference type="GO" id="GO:0048038">
    <property type="term" value="F:quinone binding"/>
    <property type="evidence" value="ECO:0007669"/>
    <property type="project" value="UniProtKB-KW"/>
</dbReference>
<feature type="transmembrane region" description="Helical" evidence="10">
    <location>
        <begin position="49"/>
        <end position="75"/>
    </location>
</feature>
<dbReference type="CDD" id="cd12916">
    <property type="entry name" value="VKOR_1"/>
    <property type="match status" value="1"/>
</dbReference>
<evidence type="ECO:0000256" key="5">
    <source>
        <dbReference type="ARBA" id="ARBA00022989"/>
    </source>
</evidence>
<dbReference type="InterPro" id="IPR012932">
    <property type="entry name" value="VKOR"/>
</dbReference>
<protein>
    <recommendedName>
        <fullName evidence="11">Vitamin K epoxide reductase domain-containing protein</fullName>
    </recommendedName>
</protein>
<comment type="similarity">
    <text evidence="2">Belongs to the VKOR family.</text>
</comment>
<feature type="domain" description="Vitamin K epoxide reductase" evidence="11">
    <location>
        <begin position="1"/>
        <end position="133"/>
    </location>
</feature>
<reference evidence="12 13" key="1">
    <citation type="journal article" date="2016" name="Nat. Commun.">
        <title>Thousands of microbial genomes shed light on interconnected biogeochemical processes in an aquifer system.</title>
        <authorList>
            <person name="Anantharaman K."/>
            <person name="Brown C.T."/>
            <person name="Hug L.A."/>
            <person name="Sharon I."/>
            <person name="Castelle C.J."/>
            <person name="Probst A.J."/>
            <person name="Thomas B.C."/>
            <person name="Singh A."/>
            <person name="Wilkins M.J."/>
            <person name="Karaoz U."/>
            <person name="Brodie E.L."/>
            <person name="Williams K.H."/>
            <person name="Hubbard S.S."/>
            <person name="Banfield J.F."/>
        </authorList>
    </citation>
    <scope>NUCLEOTIDE SEQUENCE [LARGE SCALE GENOMIC DNA]</scope>
</reference>
<evidence type="ECO:0000256" key="10">
    <source>
        <dbReference type="SAM" id="Phobius"/>
    </source>
</evidence>
<dbReference type="GO" id="GO:0016020">
    <property type="term" value="C:membrane"/>
    <property type="evidence" value="ECO:0007669"/>
    <property type="project" value="UniProtKB-SubCell"/>
</dbReference>
<keyword evidence="9" id="KW-0676">Redox-active center</keyword>
<dbReference type="Proteomes" id="UP000177690">
    <property type="component" value="Unassembled WGS sequence"/>
</dbReference>
<feature type="transmembrane region" description="Helical" evidence="10">
    <location>
        <begin position="82"/>
        <end position="102"/>
    </location>
</feature>
<organism evidence="12 13">
    <name type="scientific">Candidatus Harrisonbacteria bacterium RIFCSPLOWO2_02_FULL_41_13b</name>
    <dbReference type="NCBI Taxonomy" id="1798409"/>
    <lineage>
        <taxon>Bacteria</taxon>
        <taxon>Candidatus Harrisoniibacteriota</taxon>
    </lineage>
</organism>
<keyword evidence="3 10" id="KW-0812">Transmembrane</keyword>
<dbReference type="SMART" id="SM00756">
    <property type="entry name" value="VKc"/>
    <property type="match status" value="1"/>
</dbReference>
<evidence type="ECO:0000256" key="7">
    <source>
        <dbReference type="ARBA" id="ARBA00023136"/>
    </source>
</evidence>
<evidence type="ECO:0000256" key="9">
    <source>
        <dbReference type="ARBA" id="ARBA00023284"/>
    </source>
</evidence>
<accession>A0A1G1ZSS1</accession>
<dbReference type="InterPro" id="IPR044698">
    <property type="entry name" value="VKOR/LTO1"/>
</dbReference>
<gene>
    <name evidence="12" type="ORF">A3I24_00320</name>
</gene>
<dbReference type="Gene3D" id="1.20.1440.130">
    <property type="entry name" value="VKOR domain"/>
    <property type="match status" value="1"/>
</dbReference>
<dbReference type="PANTHER" id="PTHR34573">
    <property type="entry name" value="VKC DOMAIN-CONTAINING PROTEIN"/>
    <property type="match status" value="1"/>
</dbReference>
<keyword evidence="7 10" id="KW-0472">Membrane</keyword>
<comment type="caution">
    <text evidence="12">The sequence shown here is derived from an EMBL/GenBank/DDBJ whole genome shotgun (WGS) entry which is preliminary data.</text>
</comment>
<evidence type="ECO:0000313" key="12">
    <source>
        <dbReference type="EMBL" id="OGY67525.1"/>
    </source>
</evidence>
<sequence>MKTLKILFLALSLLGFLDASYLAIKYYQGEAPTCAFFKGCDVVTTSEYATIFGISIALLGAIYYLSLLILSIIYLDTKNPRLIKIGTVIAGGGFLFSLWLIYLQIFVLNALCIYCVASALSSTSLFIIGMILWKKSSY</sequence>
<evidence type="ECO:0000256" key="4">
    <source>
        <dbReference type="ARBA" id="ARBA00022719"/>
    </source>
</evidence>
<dbReference type="STRING" id="1798409.A3I24_00320"/>
<evidence type="ECO:0000256" key="1">
    <source>
        <dbReference type="ARBA" id="ARBA00004141"/>
    </source>
</evidence>
<evidence type="ECO:0000256" key="3">
    <source>
        <dbReference type="ARBA" id="ARBA00022692"/>
    </source>
</evidence>
<comment type="subcellular location">
    <subcellularLocation>
        <location evidence="1">Membrane</location>
        <topology evidence="1">Multi-pass membrane protein</topology>
    </subcellularLocation>
</comment>
<dbReference type="GO" id="GO:0016491">
    <property type="term" value="F:oxidoreductase activity"/>
    <property type="evidence" value="ECO:0007669"/>
    <property type="project" value="UniProtKB-KW"/>
</dbReference>
<keyword evidence="8" id="KW-1015">Disulfide bond</keyword>
<evidence type="ECO:0000259" key="11">
    <source>
        <dbReference type="SMART" id="SM00756"/>
    </source>
</evidence>
<dbReference type="AlphaFoldDB" id="A0A1G1ZSS1"/>
<dbReference type="InterPro" id="IPR038354">
    <property type="entry name" value="VKOR_sf"/>
</dbReference>
<evidence type="ECO:0000256" key="6">
    <source>
        <dbReference type="ARBA" id="ARBA00023002"/>
    </source>
</evidence>
<keyword evidence="4" id="KW-0874">Quinone</keyword>